<dbReference type="RefSeq" id="WP_015281159.1">
    <property type="nucleotide sequence ID" value="NC_019940.1"/>
</dbReference>
<evidence type="ECO:0000313" key="2">
    <source>
        <dbReference type="EMBL" id="AGA91024.1"/>
    </source>
</evidence>
<sequence>MDESIIAKLVFAFVATLAVMAASWVLQRMSFFRQIKPLARIASMAAATFVVMFLLQLVWP</sequence>
<proteinExistence type="predicted"/>
<protein>
    <submittedName>
        <fullName evidence="2">Uncharacterized protein</fullName>
    </submittedName>
</protein>
<feature type="transmembrane region" description="Helical" evidence="1">
    <location>
        <begin position="38"/>
        <end position="59"/>
    </location>
</feature>
<dbReference type="EMBL" id="CP003051">
    <property type="protein sequence ID" value="AGA91024.1"/>
    <property type="molecule type" value="Genomic_DNA"/>
</dbReference>
<feature type="transmembrane region" description="Helical" evidence="1">
    <location>
        <begin position="6"/>
        <end position="26"/>
    </location>
</feature>
<evidence type="ECO:0000313" key="3">
    <source>
        <dbReference type="Proteomes" id="UP000010816"/>
    </source>
</evidence>
<keyword evidence="1" id="KW-0812">Transmembrane</keyword>
<evidence type="ECO:0000256" key="1">
    <source>
        <dbReference type="SAM" id="Phobius"/>
    </source>
</evidence>
<dbReference type="AlphaFoldDB" id="L0H0B7"/>
<dbReference type="Proteomes" id="UP000010816">
    <property type="component" value="Chromosome"/>
</dbReference>
<keyword evidence="1" id="KW-0472">Membrane</keyword>
<accession>L0H0B7</accession>
<dbReference type="KEGG" id="tmb:Thimo_2280"/>
<dbReference type="HOGENOM" id="CLU_2940377_0_0_6"/>
<gene>
    <name evidence="2" type="ORF">Thimo_2280</name>
</gene>
<organism evidence="2 3">
    <name type="scientific">Thioflavicoccus mobilis 8321</name>
    <dbReference type="NCBI Taxonomy" id="765912"/>
    <lineage>
        <taxon>Bacteria</taxon>
        <taxon>Pseudomonadati</taxon>
        <taxon>Pseudomonadota</taxon>
        <taxon>Gammaproteobacteria</taxon>
        <taxon>Chromatiales</taxon>
        <taxon>Chromatiaceae</taxon>
        <taxon>Thioflavicoccus</taxon>
    </lineage>
</organism>
<keyword evidence="3" id="KW-1185">Reference proteome</keyword>
<name>L0H0B7_9GAMM</name>
<reference evidence="2 3" key="1">
    <citation type="submission" date="2011-09" db="EMBL/GenBank/DDBJ databases">
        <title>Complete sequence of chromosome of Thioflavicoccus mobilis 8321.</title>
        <authorList>
            <consortium name="US DOE Joint Genome Institute"/>
            <person name="Lucas S."/>
            <person name="Han J."/>
            <person name="Lapidus A."/>
            <person name="Cheng J.-F."/>
            <person name="Goodwin L."/>
            <person name="Pitluck S."/>
            <person name="Peters L."/>
            <person name="Ovchinnikova G."/>
            <person name="Lu M."/>
            <person name="Detter J.C."/>
            <person name="Han C."/>
            <person name="Tapia R."/>
            <person name="Land M."/>
            <person name="Hauser L."/>
            <person name="Kyrpides N."/>
            <person name="Ivanova N."/>
            <person name="Pagani I."/>
            <person name="Vogl K."/>
            <person name="Liu Z."/>
            <person name="Imhoff J."/>
            <person name="Thiel V."/>
            <person name="Frigaard N.-U."/>
            <person name="Bryant D."/>
            <person name="Woyke T."/>
        </authorList>
    </citation>
    <scope>NUCLEOTIDE SEQUENCE [LARGE SCALE GENOMIC DNA]</scope>
    <source>
        <strain evidence="2 3">8321</strain>
    </source>
</reference>
<keyword evidence="1" id="KW-1133">Transmembrane helix</keyword>